<reference evidence="28" key="1">
    <citation type="submission" date="2021-11" db="EMBL/GenBank/DDBJ databases">
        <title>A Novel Adlercreutzia Species, isolated from a Allomyrina dichotoma larva feces.</title>
        <authorList>
            <person name="Suh M.K."/>
        </authorList>
    </citation>
    <scope>NUCLEOTIDE SEQUENCE</scope>
    <source>
        <strain evidence="28">JBNU-10</strain>
    </source>
</reference>
<comment type="subunit">
    <text evidence="25">Homodimer. Interacts with lysosomal protein GLMP (via lumenal domain); the interaction starts while both proteins are still in the endoplasmic reticulum and is required for stabilization of MFSD1 in lysosomes but has no direct effect on its targeting to lysosomes or transporter activity.</text>
</comment>
<comment type="catalytic activity">
    <reaction evidence="19">
        <text>L-histidyl-L-alpha-amino acid(out) = L-histidyl-L-alpha-amino acid(in)</text>
        <dbReference type="Rhea" id="RHEA:79379"/>
        <dbReference type="ChEBI" id="CHEBI:229964"/>
    </reaction>
</comment>
<comment type="catalytic activity">
    <reaction evidence="17">
        <text>L-lysyl-L-lysine(out) = L-lysyl-L-lysine(in)</text>
        <dbReference type="Rhea" id="RHEA:79403"/>
        <dbReference type="ChEBI" id="CHEBI:229956"/>
    </reaction>
</comment>
<keyword evidence="29" id="KW-1185">Reference proteome</keyword>
<dbReference type="Gene3D" id="1.20.1250.20">
    <property type="entry name" value="MFS general substrate transporter like domains"/>
    <property type="match status" value="2"/>
</dbReference>
<feature type="transmembrane region" description="Helical" evidence="26">
    <location>
        <begin position="184"/>
        <end position="207"/>
    </location>
</feature>
<evidence type="ECO:0000256" key="25">
    <source>
        <dbReference type="ARBA" id="ARBA00046376"/>
    </source>
</evidence>
<evidence type="ECO:0000256" key="7">
    <source>
        <dbReference type="ARBA" id="ARBA00023136"/>
    </source>
</evidence>
<name>A0ABS9WJV1_9ACTN</name>
<comment type="caution">
    <text evidence="28">The sequence shown here is derived from an EMBL/GenBank/DDBJ whole genome shotgun (WGS) entry which is preliminary data.</text>
</comment>
<evidence type="ECO:0000259" key="27">
    <source>
        <dbReference type="PROSITE" id="PS50850"/>
    </source>
</evidence>
<feature type="transmembrane region" description="Helical" evidence="26">
    <location>
        <begin position="148"/>
        <end position="172"/>
    </location>
</feature>
<evidence type="ECO:0000256" key="6">
    <source>
        <dbReference type="ARBA" id="ARBA00022989"/>
    </source>
</evidence>
<keyword evidence="4" id="KW-0813">Transport</keyword>
<evidence type="ECO:0000256" key="15">
    <source>
        <dbReference type="ARBA" id="ARBA00044898"/>
    </source>
</evidence>
<gene>
    <name evidence="28" type="ORF">LPT13_10960</name>
</gene>
<dbReference type="Pfam" id="PF07690">
    <property type="entry name" value="MFS_1"/>
    <property type="match status" value="1"/>
</dbReference>
<sequence length="331" mass="35206">MGEKTAILVSVACIGVGSLIGAMTDSVALLFLSRAIKGCGIAFIGVAAPTALSMWFPEGSRALPLAIWCTWMPLGSTVSMLIVPPVADAFGWRGAWWMCVICAVVVFVLVLALFRAPAQSAAETAEQSVEAQKGFFMRGLGYLKNKEIWLLCIAFFCFNFICNGVFMSYYPMYLQNGMGLTNAAAGQITSIMPILTIVIMPIMGILYDRLGHRKPFVMVAFGLCAATLAIAFMGSIALVWVSVIVFGCMGGLVASGTRPMTPEIMDKRGGGALAVAMGMSVMQISQNLAPTIGSPLFGAMMMDMGWLMASLVLCVPLALVALVAMAFIKVR</sequence>
<evidence type="ECO:0000256" key="13">
    <source>
        <dbReference type="ARBA" id="ARBA00044891"/>
    </source>
</evidence>
<evidence type="ECO:0000256" key="21">
    <source>
        <dbReference type="ARBA" id="ARBA00044924"/>
    </source>
</evidence>
<dbReference type="InterPro" id="IPR052187">
    <property type="entry name" value="MFSD1"/>
</dbReference>
<evidence type="ECO:0000256" key="2">
    <source>
        <dbReference type="ARBA" id="ARBA00004651"/>
    </source>
</evidence>
<comment type="function">
    <text evidence="24">Lysosomal dipeptide uniporter that selectively exports lysine, arginine or histidine-containing dipeptides with a net positive charge from the lysosome lumen into the cytosol. Could play a role in a specific type of protein O-glycosylation indirectly regulating macrophages migration and tissue invasion. Also essential for liver homeostasis.</text>
</comment>
<evidence type="ECO:0000256" key="8">
    <source>
        <dbReference type="ARBA" id="ARBA00023228"/>
    </source>
</evidence>
<evidence type="ECO:0000256" key="24">
    <source>
        <dbReference type="ARBA" id="ARBA00045709"/>
    </source>
</evidence>
<evidence type="ECO:0000256" key="18">
    <source>
        <dbReference type="ARBA" id="ARBA00044903"/>
    </source>
</evidence>
<evidence type="ECO:0000256" key="17">
    <source>
        <dbReference type="ARBA" id="ARBA00044900"/>
    </source>
</evidence>
<evidence type="ECO:0000256" key="5">
    <source>
        <dbReference type="ARBA" id="ARBA00022692"/>
    </source>
</evidence>
<dbReference type="SUPFAM" id="SSF103473">
    <property type="entry name" value="MFS general substrate transporter"/>
    <property type="match status" value="1"/>
</dbReference>
<dbReference type="PANTHER" id="PTHR23512:SF3">
    <property type="entry name" value="MAJOR FACILITATOR SUPERFAMILY DOMAIN-CONTAINING PROTEIN 1"/>
    <property type="match status" value="1"/>
</dbReference>
<keyword evidence="8" id="KW-0458">Lysosome</keyword>
<feature type="transmembrane region" description="Helical" evidence="26">
    <location>
        <begin position="95"/>
        <end position="114"/>
    </location>
</feature>
<dbReference type="EMBL" id="JAJMLW010000004">
    <property type="protein sequence ID" value="MCI2242865.1"/>
    <property type="molecule type" value="Genomic_DNA"/>
</dbReference>
<evidence type="ECO:0000256" key="20">
    <source>
        <dbReference type="ARBA" id="ARBA00044919"/>
    </source>
</evidence>
<comment type="subcellular location">
    <subcellularLocation>
        <location evidence="2">Cell membrane</location>
        <topology evidence="2">Multi-pass membrane protein</topology>
    </subcellularLocation>
    <subcellularLocation>
        <location evidence="1">Lysosome membrane</location>
        <topology evidence="1">Multi-pass membrane protein</topology>
    </subcellularLocation>
</comment>
<comment type="catalytic activity">
    <reaction evidence="21">
        <text>L-lysyl-glycine(out) = L-lysyl-glycine(in)</text>
        <dbReference type="Rhea" id="RHEA:79407"/>
        <dbReference type="ChEBI" id="CHEBI:191202"/>
    </reaction>
</comment>
<dbReference type="InterPro" id="IPR020846">
    <property type="entry name" value="MFS_dom"/>
</dbReference>
<comment type="catalytic activity">
    <reaction evidence="10">
        <text>L-histidyl-glycine(out) = L-histidyl-glycine(in)</text>
        <dbReference type="Rhea" id="RHEA:79395"/>
        <dbReference type="ChEBI" id="CHEBI:229957"/>
    </reaction>
</comment>
<evidence type="ECO:0000313" key="29">
    <source>
        <dbReference type="Proteomes" id="UP001430755"/>
    </source>
</evidence>
<evidence type="ECO:0000256" key="23">
    <source>
        <dbReference type="ARBA" id="ARBA00045018"/>
    </source>
</evidence>
<comment type="catalytic activity">
    <reaction evidence="16">
        <text>L-arginyl-L-alpha-amino acid(out) = L-arginyl-L-alpha-amino acid(in)</text>
        <dbReference type="Rhea" id="RHEA:79371"/>
        <dbReference type="ChEBI" id="CHEBI:84315"/>
    </reaction>
</comment>
<evidence type="ECO:0000256" key="16">
    <source>
        <dbReference type="ARBA" id="ARBA00044899"/>
    </source>
</evidence>
<feature type="transmembrane region" description="Helical" evidence="26">
    <location>
        <begin position="239"/>
        <end position="257"/>
    </location>
</feature>
<evidence type="ECO:0000256" key="4">
    <source>
        <dbReference type="ARBA" id="ARBA00022448"/>
    </source>
</evidence>
<dbReference type="InterPro" id="IPR036259">
    <property type="entry name" value="MFS_trans_sf"/>
</dbReference>
<feature type="transmembrane region" description="Helical" evidence="26">
    <location>
        <begin position="306"/>
        <end position="328"/>
    </location>
</feature>
<comment type="catalytic activity">
    <reaction evidence="20">
        <text>L-alanyl-L-lysine(out) = L-alanyl-L-lysine(in)</text>
        <dbReference type="Rhea" id="RHEA:79415"/>
        <dbReference type="ChEBI" id="CHEBI:192470"/>
    </reaction>
</comment>
<accession>A0ABS9WJV1</accession>
<proteinExistence type="inferred from homology"/>
<evidence type="ECO:0000256" key="22">
    <source>
        <dbReference type="ARBA" id="ARBA00044985"/>
    </source>
</evidence>
<protein>
    <recommendedName>
        <fullName evidence="22">Lysosomal dipeptide transporter MFSD1</fullName>
    </recommendedName>
    <alternativeName>
        <fullName evidence="23">Major facilitator superfamily domain-containing protein 1</fullName>
    </alternativeName>
</protein>
<dbReference type="PROSITE" id="PS50850">
    <property type="entry name" value="MFS"/>
    <property type="match status" value="1"/>
</dbReference>
<evidence type="ECO:0000256" key="19">
    <source>
        <dbReference type="ARBA" id="ARBA00044912"/>
    </source>
</evidence>
<dbReference type="InterPro" id="IPR011701">
    <property type="entry name" value="MFS"/>
</dbReference>
<feature type="transmembrane region" description="Helical" evidence="26">
    <location>
        <begin position="63"/>
        <end position="83"/>
    </location>
</feature>
<comment type="catalytic activity">
    <reaction evidence="14">
        <text>L-alpha-aminoacyl-L-lysine(out) = L-alpha-aminoacyl-L-lysine(in)</text>
        <dbReference type="Rhea" id="RHEA:79383"/>
        <dbReference type="ChEBI" id="CHEBI:229966"/>
    </reaction>
</comment>
<evidence type="ECO:0000256" key="3">
    <source>
        <dbReference type="ARBA" id="ARBA00008335"/>
    </source>
</evidence>
<dbReference type="Proteomes" id="UP001430755">
    <property type="component" value="Unassembled WGS sequence"/>
</dbReference>
<evidence type="ECO:0000256" key="26">
    <source>
        <dbReference type="SAM" id="Phobius"/>
    </source>
</evidence>
<comment type="catalytic activity">
    <reaction evidence="15">
        <text>L-aspartyl-L-lysine(out) = L-aspartyl-L-lysine(in)</text>
        <dbReference type="Rhea" id="RHEA:79411"/>
        <dbReference type="ChEBI" id="CHEBI:229953"/>
    </reaction>
</comment>
<feature type="transmembrane region" description="Helical" evidence="26">
    <location>
        <begin position="269"/>
        <end position="286"/>
    </location>
</feature>
<evidence type="ECO:0000313" key="28">
    <source>
        <dbReference type="EMBL" id="MCI2242865.1"/>
    </source>
</evidence>
<dbReference type="PANTHER" id="PTHR23512">
    <property type="entry name" value="MAJOR FACILITATOR SUPERFAMILY DOMAIN-CONTAINING PROTEIN 1"/>
    <property type="match status" value="1"/>
</dbReference>
<evidence type="ECO:0000256" key="10">
    <source>
        <dbReference type="ARBA" id="ARBA00044878"/>
    </source>
</evidence>
<comment type="catalytic activity">
    <reaction evidence="11">
        <text>L-alpha-aminoacyl-L-arginine(out) = L-alpha-aminoacyl-L-arginine(in)</text>
        <dbReference type="Rhea" id="RHEA:79367"/>
        <dbReference type="ChEBI" id="CHEBI:229968"/>
    </reaction>
</comment>
<comment type="similarity">
    <text evidence="3">Belongs to the major facilitator superfamily.</text>
</comment>
<keyword evidence="7 26" id="KW-0472">Membrane</keyword>
<keyword evidence="6 26" id="KW-1133">Transmembrane helix</keyword>
<organism evidence="28 29">
    <name type="scientific">Adlercreutzia faecimuris</name>
    <dbReference type="NCBI Taxonomy" id="2897341"/>
    <lineage>
        <taxon>Bacteria</taxon>
        <taxon>Bacillati</taxon>
        <taxon>Actinomycetota</taxon>
        <taxon>Coriobacteriia</taxon>
        <taxon>Eggerthellales</taxon>
        <taxon>Eggerthellaceae</taxon>
        <taxon>Adlercreutzia</taxon>
    </lineage>
</organism>
<feature type="transmembrane region" description="Helical" evidence="26">
    <location>
        <begin position="216"/>
        <end position="233"/>
    </location>
</feature>
<feature type="transmembrane region" description="Helical" evidence="26">
    <location>
        <begin position="35"/>
        <end position="56"/>
    </location>
</feature>
<feature type="transmembrane region" description="Helical" evidence="26">
    <location>
        <begin position="7"/>
        <end position="29"/>
    </location>
</feature>
<evidence type="ECO:0000256" key="14">
    <source>
        <dbReference type="ARBA" id="ARBA00044893"/>
    </source>
</evidence>
<feature type="domain" description="Major facilitator superfamily (MFS) profile" evidence="27">
    <location>
        <begin position="1"/>
        <end position="331"/>
    </location>
</feature>
<comment type="catalytic activity">
    <reaction evidence="9">
        <text>L-lysyl-L-alanine(out) = L-lysyl-L-alanine(in)</text>
        <dbReference type="Rhea" id="RHEA:79399"/>
        <dbReference type="ChEBI" id="CHEBI:229954"/>
    </reaction>
</comment>
<evidence type="ECO:0000256" key="9">
    <source>
        <dbReference type="ARBA" id="ARBA00044876"/>
    </source>
</evidence>
<comment type="catalytic activity">
    <reaction evidence="13">
        <text>L-lysyl-L-alpha-amino acid(out) = L-lysyl-L-alpha-amino acid(in)</text>
        <dbReference type="Rhea" id="RHEA:79387"/>
        <dbReference type="ChEBI" id="CHEBI:229965"/>
    </reaction>
</comment>
<keyword evidence="5 26" id="KW-0812">Transmembrane</keyword>
<comment type="catalytic activity">
    <reaction evidence="12">
        <text>L-alpha-aminoacyl-L-histidine(out) = L-alpha-aminoacyl-L-histidine(in)</text>
        <dbReference type="Rhea" id="RHEA:79375"/>
        <dbReference type="ChEBI" id="CHEBI:229967"/>
    </reaction>
</comment>
<evidence type="ECO:0000256" key="11">
    <source>
        <dbReference type="ARBA" id="ARBA00044881"/>
    </source>
</evidence>
<evidence type="ECO:0000256" key="12">
    <source>
        <dbReference type="ARBA" id="ARBA00044884"/>
    </source>
</evidence>
<comment type="catalytic activity">
    <reaction evidence="18">
        <text>L-arginyl-glycine(out) = L-arginyl-glycine(in)</text>
        <dbReference type="Rhea" id="RHEA:79391"/>
        <dbReference type="ChEBI" id="CHEBI:229955"/>
    </reaction>
</comment>
<evidence type="ECO:0000256" key="1">
    <source>
        <dbReference type="ARBA" id="ARBA00004155"/>
    </source>
</evidence>